<comment type="caution">
    <text evidence="2">The sequence shown here is derived from an EMBL/GenBank/DDBJ whole genome shotgun (WGS) entry which is preliminary data.</text>
</comment>
<name>A0ABP4QNR4_9ACTN</name>
<feature type="domain" description="Schlafen AlbA-2" evidence="1">
    <location>
        <begin position="26"/>
        <end position="142"/>
    </location>
</feature>
<dbReference type="InterPro" id="IPR007421">
    <property type="entry name" value="Schlafen_AlbA_2_dom"/>
</dbReference>
<protein>
    <recommendedName>
        <fullName evidence="1">Schlafen AlbA-2 domain-containing protein</fullName>
    </recommendedName>
</protein>
<dbReference type="RefSeq" id="WP_346101437.1">
    <property type="nucleotide sequence ID" value="NZ_BAAAMU010000003.1"/>
</dbReference>
<dbReference type="EMBL" id="BAAAMU010000003">
    <property type="protein sequence ID" value="GAA1613932.1"/>
    <property type="molecule type" value="Genomic_DNA"/>
</dbReference>
<evidence type="ECO:0000313" key="3">
    <source>
        <dbReference type="Proteomes" id="UP001500064"/>
    </source>
</evidence>
<proteinExistence type="predicted"/>
<dbReference type="Gene3D" id="3.30.950.30">
    <property type="entry name" value="Schlafen, AAA domain"/>
    <property type="match status" value="1"/>
</dbReference>
<accession>A0ABP4QNR4</accession>
<dbReference type="InterPro" id="IPR038461">
    <property type="entry name" value="Schlafen_AlbA_2_dom_sf"/>
</dbReference>
<evidence type="ECO:0000313" key="2">
    <source>
        <dbReference type="EMBL" id="GAA1613932.1"/>
    </source>
</evidence>
<organism evidence="2 3">
    <name type="scientific">Nonomuraea maheshkhaliensis</name>
    <dbReference type="NCBI Taxonomy" id="419590"/>
    <lineage>
        <taxon>Bacteria</taxon>
        <taxon>Bacillati</taxon>
        <taxon>Actinomycetota</taxon>
        <taxon>Actinomycetes</taxon>
        <taxon>Streptosporangiales</taxon>
        <taxon>Streptosporangiaceae</taxon>
        <taxon>Nonomuraea</taxon>
    </lineage>
</organism>
<evidence type="ECO:0000259" key="1">
    <source>
        <dbReference type="Pfam" id="PF04326"/>
    </source>
</evidence>
<keyword evidence="3" id="KW-1185">Reference proteome</keyword>
<sequence>MTVSSRAAVIEALASGRAEELLDTAENAWLDFKSSPYALKSDKAKFELCKDVAAFANAQGGLLVLGVKASKRSDKAMEVATDLHPFPQERADVDGYIDTLNDYLRPRVAINHRWYEDHSRSRGQDATSYYLVIEVEPVPESDRYVIVRRTLNDKGMFADGLAVPVRHGDRTVYLPSEDVYRLISEGLRSRYALSTVSAPPGQELQEAADQSIDSLQRLQDWDDEPVLMWQSIPPHTVQILPGLHSDNGVRGALRNQDVLRPVGFNFFDSTGRLRTHEGGVLIGQGRRAVWVRPDGVTTAAAIATPAMLCWAMEARGLPQRLNSLVLAEMTLEYFRLADEVVVPLISGTWRHRIVARRFAGEHPRVLGPGGSGESIFLSDGWPASMDTWDSTWPAVADPERDAYEALQRIYALFGIDAGTNPDVEGDRVPVHRFRNSS</sequence>
<dbReference type="Pfam" id="PF04326">
    <property type="entry name" value="SLFN_AlbA_2"/>
    <property type="match status" value="1"/>
</dbReference>
<dbReference type="Proteomes" id="UP001500064">
    <property type="component" value="Unassembled WGS sequence"/>
</dbReference>
<gene>
    <name evidence="2" type="ORF">GCM10009733_007580</name>
</gene>
<reference evidence="3" key="1">
    <citation type="journal article" date="2019" name="Int. J. Syst. Evol. Microbiol.">
        <title>The Global Catalogue of Microorganisms (GCM) 10K type strain sequencing project: providing services to taxonomists for standard genome sequencing and annotation.</title>
        <authorList>
            <consortium name="The Broad Institute Genomics Platform"/>
            <consortium name="The Broad Institute Genome Sequencing Center for Infectious Disease"/>
            <person name="Wu L."/>
            <person name="Ma J."/>
        </authorList>
    </citation>
    <scope>NUCLEOTIDE SEQUENCE [LARGE SCALE GENOMIC DNA]</scope>
    <source>
        <strain evidence="3">JCM 13929</strain>
    </source>
</reference>